<dbReference type="EMBL" id="FXAG01000009">
    <property type="protein sequence ID" value="SMF22037.1"/>
    <property type="molecule type" value="Genomic_DNA"/>
</dbReference>
<dbReference type="InterPro" id="IPR046537">
    <property type="entry name" value="DUF6602"/>
</dbReference>
<gene>
    <name evidence="2" type="ORF">SAMN02745746_01941</name>
</gene>
<evidence type="ECO:0000313" key="2">
    <source>
        <dbReference type="EMBL" id="SMF22037.1"/>
    </source>
</evidence>
<name>A0A1Y6BVB0_9NEIS</name>
<dbReference type="CDD" id="cd21173">
    <property type="entry name" value="NucC-like"/>
    <property type="match status" value="1"/>
</dbReference>
<evidence type="ECO:0000259" key="1">
    <source>
        <dbReference type="Pfam" id="PF20247"/>
    </source>
</evidence>
<dbReference type="AlphaFoldDB" id="A0A1Y6BVB0"/>
<accession>A0A1Y6BVB0</accession>
<evidence type="ECO:0000313" key="3">
    <source>
        <dbReference type="Proteomes" id="UP000192920"/>
    </source>
</evidence>
<proteinExistence type="predicted"/>
<organism evidence="2 3">
    <name type="scientific">Pseudogulbenkiania subflava DSM 22618</name>
    <dbReference type="NCBI Taxonomy" id="1123014"/>
    <lineage>
        <taxon>Bacteria</taxon>
        <taxon>Pseudomonadati</taxon>
        <taxon>Pseudomonadota</taxon>
        <taxon>Betaproteobacteria</taxon>
        <taxon>Neisseriales</taxon>
        <taxon>Chromobacteriaceae</taxon>
        <taxon>Pseudogulbenkiania</taxon>
    </lineage>
</organism>
<feature type="domain" description="DUF6602" evidence="1">
    <location>
        <begin position="73"/>
        <end position="182"/>
    </location>
</feature>
<protein>
    <recommendedName>
        <fullName evidence="1">DUF6602 domain-containing protein</fullName>
    </recommendedName>
</protein>
<dbReference type="Pfam" id="PF20247">
    <property type="entry name" value="DUF6602"/>
    <property type="match status" value="1"/>
</dbReference>
<dbReference type="Proteomes" id="UP000192920">
    <property type="component" value="Unassembled WGS sequence"/>
</dbReference>
<sequence>MNKPIPTTRLIKKRLTKAEKAERAEFAEREAHTREWFKRMSDSAIALRSREREFHGLEREFRYHQEDMLRDFNRSKDMRHPRDVGLAREQILRRFLVDTGLLPNRYAATSSSVRVASTTGHMSNELDLLFYDPNESISLMRRESAYSVLPVESTYGVIQVKSKVTRNDIREGLRNVASYKKLRRASSSGYTIYSGKPKSQDGFGIFFAYDTDLDWSDLVDEVKAFADENPKHMWPNVVFILSKGFFLYGDKTRAGFLNSQILDIKDDVVVHGRPDREGHGLYNFYSILIALLRNTLLQEIPVDSYFSLPFTAGEFSYKFSLGFFAELGACNLHGNYARKLTEAKLIKVIEWCKSATPINWVQATDIAHGKPGDNWEAYERQNTEVRIYNPRSIPLPDLILMDTKMMHDGKEVTTKSLAFDSIDTAGMIIWIPYRYEIEEGIINSCPKCEKAIAEQA</sequence>
<keyword evidence="3" id="KW-1185">Reference proteome</keyword>
<reference evidence="3" key="1">
    <citation type="submission" date="2017-04" db="EMBL/GenBank/DDBJ databases">
        <authorList>
            <person name="Varghese N."/>
            <person name="Submissions S."/>
        </authorList>
    </citation>
    <scope>NUCLEOTIDE SEQUENCE [LARGE SCALE GENOMIC DNA]</scope>
    <source>
        <strain evidence="3">DSM 22618</strain>
    </source>
</reference>
<dbReference type="RefSeq" id="WP_085276209.1">
    <property type="nucleotide sequence ID" value="NZ_FXAG01000009.1"/>
</dbReference>